<proteinExistence type="predicted"/>
<dbReference type="AlphaFoldDB" id="A0AAD6U051"/>
<evidence type="ECO:0000256" key="1">
    <source>
        <dbReference type="SAM" id="MobiDB-lite"/>
    </source>
</evidence>
<dbReference type="PANTHER" id="PTHR33096:SF1">
    <property type="entry name" value="CXC1-LIKE CYSTEINE CLUSTER ASSOCIATED WITH KDZ TRANSPOSASES DOMAIN-CONTAINING PROTEIN"/>
    <property type="match status" value="1"/>
</dbReference>
<feature type="region of interest" description="Disordered" evidence="1">
    <location>
        <begin position="922"/>
        <end position="941"/>
    </location>
</feature>
<accession>A0AAD6U051</accession>
<feature type="compositionally biased region" description="Pro residues" evidence="1">
    <location>
        <begin position="181"/>
        <end position="205"/>
    </location>
</feature>
<dbReference type="Pfam" id="PF18802">
    <property type="entry name" value="CxC1"/>
    <property type="match status" value="1"/>
</dbReference>
<evidence type="ECO:0000313" key="4">
    <source>
        <dbReference type="Proteomes" id="UP001222325"/>
    </source>
</evidence>
<dbReference type="Pfam" id="PF18758">
    <property type="entry name" value="KDZ"/>
    <property type="match status" value="1"/>
</dbReference>
<evidence type="ECO:0000259" key="2">
    <source>
        <dbReference type="Pfam" id="PF18802"/>
    </source>
</evidence>
<gene>
    <name evidence="3" type="ORF">B0H15DRAFT_923486</name>
</gene>
<evidence type="ECO:0000313" key="3">
    <source>
        <dbReference type="EMBL" id="KAJ7085190.1"/>
    </source>
</evidence>
<feature type="region of interest" description="Disordered" evidence="1">
    <location>
        <begin position="283"/>
        <end position="332"/>
    </location>
</feature>
<organism evidence="3 4">
    <name type="scientific">Mycena belliarum</name>
    <dbReference type="NCBI Taxonomy" id="1033014"/>
    <lineage>
        <taxon>Eukaryota</taxon>
        <taxon>Fungi</taxon>
        <taxon>Dikarya</taxon>
        <taxon>Basidiomycota</taxon>
        <taxon>Agaricomycotina</taxon>
        <taxon>Agaricomycetes</taxon>
        <taxon>Agaricomycetidae</taxon>
        <taxon>Agaricales</taxon>
        <taxon>Marasmiineae</taxon>
        <taxon>Mycenaceae</taxon>
        <taxon>Mycena</taxon>
    </lineage>
</organism>
<dbReference type="InterPro" id="IPR040521">
    <property type="entry name" value="KDZ"/>
</dbReference>
<dbReference type="InterPro" id="IPR041320">
    <property type="entry name" value="CxC1"/>
</dbReference>
<reference evidence="3" key="1">
    <citation type="submission" date="2023-03" db="EMBL/GenBank/DDBJ databases">
        <title>Massive genome expansion in bonnet fungi (Mycena s.s.) driven by repeated elements and novel gene families across ecological guilds.</title>
        <authorList>
            <consortium name="Lawrence Berkeley National Laboratory"/>
            <person name="Harder C.B."/>
            <person name="Miyauchi S."/>
            <person name="Viragh M."/>
            <person name="Kuo A."/>
            <person name="Thoen E."/>
            <person name="Andreopoulos B."/>
            <person name="Lu D."/>
            <person name="Skrede I."/>
            <person name="Drula E."/>
            <person name="Henrissat B."/>
            <person name="Morin E."/>
            <person name="Kohler A."/>
            <person name="Barry K."/>
            <person name="LaButti K."/>
            <person name="Morin E."/>
            <person name="Salamov A."/>
            <person name="Lipzen A."/>
            <person name="Mereny Z."/>
            <person name="Hegedus B."/>
            <person name="Baldrian P."/>
            <person name="Stursova M."/>
            <person name="Weitz H."/>
            <person name="Taylor A."/>
            <person name="Grigoriev I.V."/>
            <person name="Nagy L.G."/>
            <person name="Martin F."/>
            <person name="Kauserud H."/>
        </authorList>
    </citation>
    <scope>NUCLEOTIDE SEQUENCE</scope>
    <source>
        <strain evidence="3">CBHHK173m</strain>
    </source>
</reference>
<feature type="domain" description="CxC1-like cysteine cluster associated with KDZ transposases" evidence="2">
    <location>
        <begin position="28"/>
        <end position="114"/>
    </location>
</feature>
<feature type="compositionally biased region" description="Acidic residues" evidence="1">
    <location>
        <begin position="217"/>
        <end position="227"/>
    </location>
</feature>
<keyword evidence="4" id="KW-1185">Reference proteome</keyword>
<sequence length="941" mass="106368">MLVPVHIKLIYDTESLRDTSRLVVRTLSACQCNRRALEVAVVRMNVIEHIQLRICACHPAPRQLLQAGLFPCSPCHPSLAVDVNVLDFVWRLFLHLPPNNTAFCNTLENFLASRGYKLPTKDTLRIRFGNSLQWYCSLQHATKIRIDSILTMTRELVRGDPLPPAEDAAIADEEHAAPSRPNTPAPATPPPIPATPTGRPVPSPPTRHNRRRRGAVSDDEDEDDETGSDTSPSRPNPFPEPPPRTRPSDYLISRCPACFGALAHDPSQKVDVNVCIDACFTQKRRRKGARDPPRTHPNTVFVPEPTADSMGAHVETTRPSKPSASKKARTEEVVDGYDGNMKVPRSTLDDCGTSFQAANEKEAKASTKFFDDTGIMGILCRHDRVLWLVNMRTAGEKQYYALVLLETLFQHLPSNIRVGVLYDIACQLHRFSTGTLDRILFAVSVFHAYGHRWPCQIIYHPLKCCGFGFTNGEGCERFWHSISKLISYLRVSGYHHRLYTLDAQIEHADKTSLGRLGAWLVRRTAHCEGKLREALQDLRACGHEEGFLRAQWADQVAVQTRPLQRKLSTLYCCQSKTAGQVAVEQVLQARQKAQQQFERLTSLEESLADDDCTEEVRIYAQTSLPQARQGWKDAKERATRLQNALGVTDSEALKKLKHSRYYTARMNARGLKERLRSKLRDRKFELDPIERSFRRTRSENQRNEHASQAIRRREPNIAKLAKSYNKMCDDIATLIKTKKAPRGAVAPTPVPSTGIYKLDIDDEIWQDLGLTEEEGVPPLWLSDDSVRSGIRALLQKDRCAEEAPRLLREREHLQIWFATEWEAVSKAISVSEGAIQYQFELRRAELLQLCVMWKTSLDRLGPGAETLPAWGPTPQELLDCQISDVTPAWGKDYGSDDEEDDALDEEDDDLFQVLEAVDRADYNRGAEDNTESLWASDNDDF</sequence>
<comment type="caution">
    <text evidence="3">The sequence shown here is derived from an EMBL/GenBank/DDBJ whole genome shotgun (WGS) entry which is preliminary data.</text>
</comment>
<feature type="compositionally biased region" description="Pro residues" evidence="1">
    <location>
        <begin position="234"/>
        <end position="245"/>
    </location>
</feature>
<dbReference type="PANTHER" id="PTHR33096">
    <property type="entry name" value="CXC2 DOMAIN-CONTAINING PROTEIN"/>
    <property type="match status" value="1"/>
</dbReference>
<protein>
    <recommendedName>
        <fullName evidence="2">CxC1-like cysteine cluster associated with KDZ transposases domain-containing protein</fullName>
    </recommendedName>
</protein>
<name>A0AAD6U051_9AGAR</name>
<dbReference type="EMBL" id="JARJCN010000035">
    <property type="protein sequence ID" value="KAJ7085190.1"/>
    <property type="molecule type" value="Genomic_DNA"/>
</dbReference>
<dbReference type="Proteomes" id="UP001222325">
    <property type="component" value="Unassembled WGS sequence"/>
</dbReference>
<feature type="region of interest" description="Disordered" evidence="1">
    <location>
        <begin position="174"/>
        <end position="248"/>
    </location>
</feature>